<dbReference type="Xenbase" id="XB-GENE-1004605">
    <property type="gene designation" value="msn.L"/>
</dbReference>
<evidence type="ECO:0000256" key="3">
    <source>
        <dbReference type="ARBA" id="ARBA00023136"/>
    </source>
</evidence>
<dbReference type="OrthoDB" id="6018897at2759"/>
<dbReference type="Pfam" id="PF00373">
    <property type="entry name" value="FERM_M"/>
    <property type="match status" value="1"/>
</dbReference>
<evidence type="ECO:0000256" key="4">
    <source>
        <dbReference type="SAM" id="Coils"/>
    </source>
</evidence>
<dbReference type="InterPro" id="IPR046810">
    <property type="entry name" value="ERM_helical"/>
</dbReference>
<dbReference type="Proteomes" id="UP000186698">
    <property type="component" value="Chromosome 8L"/>
</dbReference>
<dbReference type="InterPro" id="IPR019747">
    <property type="entry name" value="FERM_CS"/>
</dbReference>
<evidence type="ECO:0000256" key="5">
    <source>
        <dbReference type="SAM" id="MobiDB-lite"/>
    </source>
</evidence>
<feature type="coiled-coil region" evidence="4">
    <location>
        <begin position="170"/>
        <end position="326"/>
    </location>
</feature>
<dbReference type="InterPro" id="IPR000798">
    <property type="entry name" value="Ez/rad/moesin-like"/>
</dbReference>
<dbReference type="Pfam" id="PF20492">
    <property type="entry name" value="ERM_helical"/>
    <property type="match status" value="1"/>
</dbReference>
<dbReference type="InterPro" id="IPR019748">
    <property type="entry name" value="FERM_central"/>
</dbReference>
<evidence type="ECO:0000256" key="2">
    <source>
        <dbReference type="ARBA" id="ARBA00022475"/>
    </source>
</evidence>
<evidence type="ECO:0000259" key="6">
    <source>
        <dbReference type="PROSITE" id="PS50057"/>
    </source>
</evidence>
<dbReference type="PROSITE" id="PS00661">
    <property type="entry name" value="FERM_2"/>
    <property type="match status" value="1"/>
</dbReference>
<feature type="domain" description="FERM" evidence="6">
    <location>
        <begin position="1"/>
        <end position="159"/>
    </location>
</feature>
<dbReference type="InterPro" id="IPR035963">
    <property type="entry name" value="FERM_2"/>
</dbReference>
<dbReference type="PANTHER" id="PTHR23281">
    <property type="entry name" value="MERLIN/MOESIN/EZRIN/RADIXIN"/>
    <property type="match status" value="1"/>
</dbReference>
<dbReference type="InterPro" id="IPR011174">
    <property type="entry name" value="ERM"/>
</dbReference>
<dbReference type="PROSITE" id="PS50057">
    <property type="entry name" value="FERM_3"/>
    <property type="match status" value="1"/>
</dbReference>
<dbReference type="CDD" id="cd14473">
    <property type="entry name" value="FERM_B-lobe"/>
    <property type="match status" value="1"/>
</dbReference>
<dbReference type="SMART" id="SM01196">
    <property type="entry name" value="FERM_C"/>
    <property type="match status" value="1"/>
</dbReference>
<protein>
    <submittedName>
        <fullName evidence="8">Moesin isoform X2</fullName>
    </submittedName>
</protein>
<dbReference type="Gene3D" id="1.20.80.10">
    <property type="match status" value="1"/>
</dbReference>
<dbReference type="CTD" id="735107"/>
<dbReference type="SUPFAM" id="SSF50729">
    <property type="entry name" value="PH domain-like"/>
    <property type="match status" value="1"/>
</dbReference>
<dbReference type="AlphaFoldDB" id="A0A8J0U464"/>
<dbReference type="Gene3D" id="2.30.29.30">
    <property type="entry name" value="Pleckstrin-homology domain (PH domain)/Phosphotyrosine-binding domain (PTB)"/>
    <property type="match status" value="1"/>
</dbReference>
<evidence type="ECO:0000313" key="7">
    <source>
        <dbReference type="Proteomes" id="UP000186698"/>
    </source>
</evidence>
<feature type="compositionally biased region" description="Basic and acidic residues" evidence="5">
    <location>
        <begin position="359"/>
        <end position="386"/>
    </location>
</feature>
<feature type="compositionally biased region" description="Acidic residues" evidence="5">
    <location>
        <begin position="345"/>
        <end position="354"/>
    </location>
</feature>
<accession>A0A8J0U464</accession>
<evidence type="ECO:0000256" key="1">
    <source>
        <dbReference type="ARBA" id="ARBA00004202"/>
    </source>
</evidence>
<keyword evidence="3" id="KW-0472">Membrane</keyword>
<dbReference type="AGR" id="Xenbase:XB-GENE-1004605"/>
<organism evidence="7 8">
    <name type="scientific">Xenopus laevis</name>
    <name type="common">African clawed frog</name>
    <dbReference type="NCBI Taxonomy" id="8355"/>
    <lineage>
        <taxon>Eukaryota</taxon>
        <taxon>Metazoa</taxon>
        <taxon>Chordata</taxon>
        <taxon>Craniata</taxon>
        <taxon>Vertebrata</taxon>
        <taxon>Euteleostomi</taxon>
        <taxon>Amphibia</taxon>
        <taxon>Batrachia</taxon>
        <taxon>Anura</taxon>
        <taxon>Pipoidea</taxon>
        <taxon>Pipidae</taxon>
        <taxon>Xenopodinae</taxon>
        <taxon>Xenopus</taxon>
        <taxon>Xenopus</taxon>
    </lineage>
</organism>
<dbReference type="GeneID" id="735107"/>
<gene>
    <name evidence="8 9" type="primary">msn.L</name>
</gene>
<feature type="region of interest" description="Disordered" evidence="5">
    <location>
        <begin position="332"/>
        <end position="386"/>
    </location>
</feature>
<dbReference type="GO" id="GO:0003779">
    <property type="term" value="F:actin binding"/>
    <property type="evidence" value="ECO:0007669"/>
    <property type="project" value="InterPro"/>
</dbReference>
<dbReference type="InterPro" id="IPR018980">
    <property type="entry name" value="FERM_PH-like_C"/>
</dbReference>
<reference evidence="8" key="1">
    <citation type="submission" date="2025-08" db="UniProtKB">
        <authorList>
            <consortium name="RefSeq"/>
        </authorList>
    </citation>
    <scope>IDENTIFICATION</scope>
    <source>
        <strain evidence="8">J_2021</strain>
        <tissue evidence="8">Erythrocytes</tissue>
    </source>
</reference>
<name>A0A8J0U464_XENLA</name>
<dbReference type="InterPro" id="IPR008954">
    <property type="entry name" value="Moesin_tail_sf"/>
</dbReference>
<keyword evidence="4" id="KW-0175">Coiled coil</keyword>
<dbReference type="CDD" id="cd13194">
    <property type="entry name" value="FERM_C_ERM"/>
    <property type="match status" value="1"/>
</dbReference>
<proteinExistence type="predicted"/>
<dbReference type="Gene3D" id="1.20.5.450">
    <property type="match status" value="1"/>
</dbReference>
<dbReference type="SUPFAM" id="SSF48678">
    <property type="entry name" value="Moesin tail domain"/>
    <property type="match status" value="1"/>
</dbReference>
<dbReference type="Pfam" id="PF09380">
    <property type="entry name" value="FERM_C"/>
    <property type="match status" value="1"/>
</dbReference>
<dbReference type="InterPro" id="IPR011259">
    <property type="entry name" value="ERM_C_dom"/>
</dbReference>
<dbReference type="InterPro" id="IPR014352">
    <property type="entry name" value="FERM/acyl-CoA-bd_prot_sf"/>
</dbReference>
<dbReference type="KEGG" id="xla:735107"/>
<sequence length="444" mass="52449">MLSWSLPSSPTPRENSFSTRVLEQHKLTKDQWEDRIHVWHEEHRGMLREDAILEYLKIAQDLEMYGVNYFSIKNKKGSELWLGVDALGLNIYEQNDRLTPKIGFPWSEIRNISFNDKKFVIKPIDKKAPDFVFYAPRLRINKRILALCMGNHELYMRRRKPDTIEVQQMKAQAREEKHQKQMERALLENEKKKRELAEKEKEKIEREKEELMERLRQIEDQTRKAQEALEDQTRKALELEEERRRAKDEAEKLARERLAAEEAKEALLKQSQDQMKNQEQLAAELSELTATIGQLEFARQKKEEEANEWQMKAHNVQADLEKTQEELKLVMTTPHVSEPVHGENEHDDEQDENNAEASAELKSEAMIKDRSEEDRTTEAEKNERVQKHLLLLSSELANARDDTKKTTNDLLHAENVRAGRDKYKTLRQIRQGNTKQRIDEFESM</sequence>
<dbReference type="RefSeq" id="XP_018096571.1">
    <property type="nucleotide sequence ID" value="XM_018241082.2"/>
</dbReference>
<dbReference type="Gene3D" id="6.10.360.10">
    <property type="match status" value="1"/>
</dbReference>
<dbReference type="Pfam" id="PF00769">
    <property type="entry name" value="ERM_C"/>
    <property type="match status" value="1"/>
</dbReference>
<dbReference type="SUPFAM" id="SSF47031">
    <property type="entry name" value="Second domain of FERM"/>
    <property type="match status" value="1"/>
</dbReference>
<dbReference type="FunFam" id="1.20.5.450:FF:000001">
    <property type="entry name" value="radixin isoform X2"/>
    <property type="match status" value="1"/>
</dbReference>
<keyword evidence="7" id="KW-1185">Reference proteome</keyword>
<evidence type="ECO:0000313" key="9">
    <source>
        <dbReference type="Xenbase" id="XB-GENE-1004605"/>
    </source>
</evidence>
<dbReference type="FunFam" id="2.30.29.30:FF:000003">
    <property type="entry name" value="Radixin isoform 1"/>
    <property type="match status" value="1"/>
</dbReference>
<dbReference type="InterPro" id="IPR000299">
    <property type="entry name" value="FERM_domain"/>
</dbReference>
<dbReference type="InterPro" id="IPR011993">
    <property type="entry name" value="PH-like_dom_sf"/>
</dbReference>
<comment type="subcellular location">
    <subcellularLocation>
        <location evidence="1">Cell membrane</location>
        <topology evidence="1">Peripheral membrane protein</topology>
    </subcellularLocation>
</comment>
<dbReference type="InterPro" id="IPR041789">
    <property type="entry name" value="ERM_FERM_C"/>
</dbReference>
<evidence type="ECO:0000313" key="8">
    <source>
        <dbReference type="RefSeq" id="XP_018096571.1"/>
    </source>
</evidence>
<dbReference type="PRINTS" id="PR00661">
    <property type="entry name" value="ERMFAMILY"/>
</dbReference>
<dbReference type="GO" id="GO:0005886">
    <property type="term" value="C:plasma membrane"/>
    <property type="evidence" value="ECO:0007669"/>
    <property type="project" value="UniProtKB-SubCell"/>
</dbReference>
<keyword evidence="2" id="KW-1003">Cell membrane</keyword>